<evidence type="ECO:0000313" key="2">
    <source>
        <dbReference type="Proteomes" id="UP000624244"/>
    </source>
</evidence>
<name>A0A8H5ZPD7_COCSA</name>
<dbReference type="EMBL" id="WNKQ01000004">
    <property type="protein sequence ID" value="KAF5851869.1"/>
    <property type="molecule type" value="Genomic_DNA"/>
</dbReference>
<protein>
    <recommendedName>
        <fullName evidence="3">DUF1993 domain-containing protein</fullName>
    </recommendedName>
</protein>
<accession>A0A8H5ZPD7</accession>
<dbReference type="Proteomes" id="UP000624244">
    <property type="component" value="Unassembled WGS sequence"/>
</dbReference>
<dbReference type="OMA" id="YDRINRT"/>
<dbReference type="Gene3D" id="1.20.120.450">
    <property type="entry name" value="dinb family like domain"/>
    <property type="match status" value="1"/>
</dbReference>
<gene>
    <name evidence="1" type="ORF">GGP41_000641</name>
</gene>
<reference evidence="1" key="1">
    <citation type="submission" date="2019-11" db="EMBL/GenBank/DDBJ databases">
        <title>Bipolaris sorokiniana Genome sequencing.</title>
        <authorList>
            <person name="Wang H."/>
        </authorList>
    </citation>
    <scope>NUCLEOTIDE SEQUENCE</scope>
</reference>
<evidence type="ECO:0008006" key="3">
    <source>
        <dbReference type="Google" id="ProtNLM"/>
    </source>
</evidence>
<dbReference type="InterPro" id="IPR018531">
    <property type="entry name" value="DUF1993"/>
</dbReference>
<organism evidence="1 2">
    <name type="scientific">Cochliobolus sativus</name>
    <name type="common">Common root rot and spot blotch fungus</name>
    <name type="synonym">Bipolaris sorokiniana</name>
    <dbReference type="NCBI Taxonomy" id="45130"/>
    <lineage>
        <taxon>Eukaryota</taxon>
        <taxon>Fungi</taxon>
        <taxon>Dikarya</taxon>
        <taxon>Ascomycota</taxon>
        <taxon>Pezizomycotina</taxon>
        <taxon>Dothideomycetes</taxon>
        <taxon>Pleosporomycetidae</taxon>
        <taxon>Pleosporales</taxon>
        <taxon>Pleosporineae</taxon>
        <taxon>Pleosporaceae</taxon>
        <taxon>Bipolaris</taxon>
    </lineage>
</organism>
<comment type="caution">
    <text evidence="1">The sequence shown here is derived from an EMBL/GenBank/DDBJ whole genome shotgun (WGS) entry which is preliminary data.</text>
</comment>
<proteinExistence type="predicted"/>
<dbReference type="AlphaFoldDB" id="A0A8H5ZPD7"/>
<dbReference type="InterPro" id="IPR034660">
    <property type="entry name" value="DinB/YfiT-like"/>
</dbReference>
<dbReference type="PANTHER" id="PTHR36922:SF1">
    <property type="entry name" value="DUF1993 DOMAIN-CONTAINING PROTEIN"/>
    <property type="match status" value="1"/>
</dbReference>
<sequence>MASLNFHTMAIAPAISAMKNTLAFIKKGHEHTLSNNIDPETFLTASLHPDMKDFRFQVYRLTDAVKFMPPRINPALETITLPDDEKTFEELEARIEKTLKYLESFKPADFEGKEANEVLMKFPSGLQIRLPALDYVYKFAHPNMWFHITTAYGILRMKGVDVGKFDFLNGAKEIVIEQGEEQK</sequence>
<dbReference type="Pfam" id="PF09351">
    <property type="entry name" value="DUF1993"/>
    <property type="match status" value="1"/>
</dbReference>
<dbReference type="SUPFAM" id="SSF109854">
    <property type="entry name" value="DinB/YfiT-like putative metalloenzymes"/>
    <property type="match status" value="1"/>
</dbReference>
<evidence type="ECO:0000313" key="1">
    <source>
        <dbReference type="EMBL" id="KAF5851869.1"/>
    </source>
</evidence>
<dbReference type="PANTHER" id="PTHR36922">
    <property type="entry name" value="BLL2446 PROTEIN"/>
    <property type="match status" value="1"/>
</dbReference>